<reference evidence="3" key="1">
    <citation type="submission" date="2016-02" db="EMBL/GenBank/DDBJ databases">
        <authorList>
            <person name="Holder M.E."/>
            <person name="Ajami N.J."/>
            <person name="Petrosino J.F."/>
        </authorList>
    </citation>
    <scope>NUCLEOTIDE SEQUENCE [LARGE SCALE GENOMIC DNA]</scope>
    <source>
        <strain evidence="3">CCUG 45958</strain>
    </source>
</reference>
<dbReference type="Pfam" id="PF16932">
    <property type="entry name" value="T4SS_TraI"/>
    <property type="match status" value="1"/>
</dbReference>
<feature type="signal peptide" evidence="1">
    <location>
        <begin position="1"/>
        <end position="22"/>
    </location>
</feature>
<sequence>MTLRGYGAFFLLLAAILGSAQACEGASLKKGEDRPSELTTLLNMKGSPEAAQKKRATSIRTKVLTDTAQTLGFQRGFRWRYDQIYQAADVRSLEFDRIFNFGALLIENRVLPPVIQWADKAVNIESDDYATSVEAQYRIVRPARIVSTPPSWRGYLMMDSEALEVAPEIYPTTGEEKEAWRSSIEKGWQEGVEHACDVFRMNMDQLVADYRGMLRFKMLTDQGLVSVPTLAEGNLGVQVGENVLNINQKTFRITVPAAFRMVK</sequence>
<protein>
    <recommendedName>
        <fullName evidence="4">Type IV secretion system protein DotC</fullName>
    </recommendedName>
</protein>
<name>A0A109W4A4_9BACT</name>
<evidence type="ECO:0000256" key="1">
    <source>
        <dbReference type="SAM" id="SignalP"/>
    </source>
</evidence>
<evidence type="ECO:0008006" key="4">
    <source>
        <dbReference type="Google" id="ProtNLM"/>
    </source>
</evidence>
<dbReference type="Proteomes" id="UP000069241">
    <property type="component" value="Chromosome"/>
</dbReference>
<dbReference type="STRING" id="44742.AXF13_08225"/>
<accession>A0A109W4A4</accession>
<evidence type="ECO:0000313" key="3">
    <source>
        <dbReference type="Proteomes" id="UP000069241"/>
    </source>
</evidence>
<dbReference type="PROSITE" id="PS51257">
    <property type="entry name" value="PROKAR_LIPOPROTEIN"/>
    <property type="match status" value="1"/>
</dbReference>
<dbReference type="AlphaFoldDB" id="A0A109W4A4"/>
<keyword evidence="3" id="KW-1185">Reference proteome</keyword>
<feature type="chain" id="PRO_5007141291" description="Type IV secretion system protein DotC" evidence="1">
    <location>
        <begin position="23"/>
        <end position="263"/>
    </location>
</feature>
<dbReference type="InterPro" id="IPR031618">
    <property type="entry name" value="T4SS_TraI"/>
</dbReference>
<gene>
    <name evidence="2" type="ORF">AXF13_08225</name>
</gene>
<evidence type="ECO:0000313" key="2">
    <source>
        <dbReference type="EMBL" id="AMD90109.1"/>
    </source>
</evidence>
<proteinExistence type="predicted"/>
<dbReference type="RefSeq" id="WP_062252487.1">
    <property type="nucleotide sequence ID" value="NZ_CP014229.1"/>
</dbReference>
<dbReference type="EMBL" id="CP014229">
    <property type="protein sequence ID" value="AMD90109.1"/>
    <property type="molecule type" value="Genomic_DNA"/>
</dbReference>
<keyword evidence="1" id="KW-0732">Signal</keyword>
<dbReference type="KEGG" id="dfi:AXF13_08225"/>
<organism evidence="2 3">
    <name type="scientific">Desulfovibrio fairfieldensis</name>
    <dbReference type="NCBI Taxonomy" id="44742"/>
    <lineage>
        <taxon>Bacteria</taxon>
        <taxon>Pseudomonadati</taxon>
        <taxon>Thermodesulfobacteriota</taxon>
        <taxon>Desulfovibrionia</taxon>
        <taxon>Desulfovibrionales</taxon>
        <taxon>Desulfovibrionaceae</taxon>
        <taxon>Desulfovibrio</taxon>
    </lineage>
</organism>